<proteinExistence type="predicted"/>
<reference evidence="2 3" key="1">
    <citation type="submission" date="2019-03" db="EMBL/GenBank/DDBJ databases">
        <title>First draft genome of Liparis tanakae, snailfish: a comprehensive survey of snailfish specific genes.</title>
        <authorList>
            <person name="Kim W."/>
            <person name="Song I."/>
            <person name="Jeong J.-H."/>
            <person name="Kim D."/>
            <person name="Kim S."/>
            <person name="Ryu S."/>
            <person name="Song J.Y."/>
            <person name="Lee S.K."/>
        </authorList>
    </citation>
    <scope>NUCLEOTIDE SEQUENCE [LARGE SCALE GENOMIC DNA]</scope>
    <source>
        <tissue evidence="2">Muscle</tissue>
    </source>
</reference>
<evidence type="ECO:0000313" key="3">
    <source>
        <dbReference type="Proteomes" id="UP000314294"/>
    </source>
</evidence>
<protein>
    <submittedName>
        <fullName evidence="2">Uncharacterized protein</fullName>
    </submittedName>
</protein>
<feature type="compositionally biased region" description="Gly residues" evidence="1">
    <location>
        <begin position="63"/>
        <end position="73"/>
    </location>
</feature>
<comment type="caution">
    <text evidence="2">The sequence shown here is derived from an EMBL/GenBank/DDBJ whole genome shotgun (WGS) entry which is preliminary data.</text>
</comment>
<evidence type="ECO:0000256" key="1">
    <source>
        <dbReference type="SAM" id="MobiDB-lite"/>
    </source>
</evidence>
<dbReference type="AlphaFoldDB" id="A0A4Z2I8G2"/>
<feature type="region of interest" description="Disordered" evidence="1">
    <location>
        <begin position="60"/>
        <end position="79"/>
    </location>
</feature>
<organism evidence="2 3">
    <name type="scientific">Liparis tanakae</name>
    <name type="common">Tanaka's snailfish</name>
    <dbReference type="NCBI Taxonomy" id="230148"/>
    <lineage>
        <taxon>Eukaryota</taxon>
        <taxon>Metazoa</taxon>
        <taxon>Chordata</taxon>
        <taxon>Craniata</taxon>
        <taxon>Vertebrata</taxon>
        <taxon>Euteleostomi</taxon>
        <taxon>Actinopterygii</taxon>
        <taxon>Neopterygii</taxon>
        <taxon>Teleostei</taxon>
        <taxon>Neoteleostei</taxon>
        <taxon>Acanthomorphata</taxon>
        <taxon>Eupercaria</taxon>
        <taxon>Perciformes</taxon>
        <taxon>Cottioidei</taxon>
        <taxon>Cottales</taxon>
        <taxon>Liparidae</taxon>
        <taxon>Liparis</taxon>
    </lineage>
</organism>
<accession>A0A4Z2I8G2</accession>
<dbReference type="Proteomes" id="UP000314294">
    <property type="component" value="Unassembled WGS sequence"/>
</dbReference>
<dbReference type="EMBL" id="SRLO01000125">
    <property type="protein sequence ID" value="TNN73393.1"/>
    <property type="molecule type" value="Genomic_DNA"/>
</dbReference>
<gene>
    <name evidence="2" type="ORF">EYF80_016347</name>
</gene>
<keyword evidence="3" id="KW-1185">Reference proteome</keyword>
<evidence type="ECO:0000313" key="2">
    <source>
        <dbReference type="EMBL" id="TNN73393.1"/>
    </source>
</evidence>
<feature type="region of interest" description="Disordered" evidence="1">
    <location>
        <begin position="1"/>
        <end position="27"/>
    </location>
</feature>
<name>A0A4Z2I8G2_9TELE</name>
<sequence length="115" mass="12928">MEHRRKPGELPGFPSGRVKRVGEQSWKHEAPLRCERHRKLEDLVRPLHGDRADIETPIHLEGGVVGPGEGARGGRGREGVEGLRVHLQRSHHHPLISARVRARIALAEKSKRKFG</sequence>